<dbReference type="RefSeq" id="WP_269780528.1">
    <property type="nucleotide sequence ID" value="NZ_CP089466.1"/>
</dbReference>
<name>A0ABD5NHE1_9EURY</name>
<dbReference type="InterPro" id="IPR007182">
    <property type="entry name" value="MnhB"/>
</dbReference>
<evidence type="ECO:0000313" key="9">
    <source>
        <dbReference type="Proteomes" id="UP001595660"/>
    </source>
</evidence>
<evidence type="ECO:0000256" key="5">
    <source>
        <dbReference type="ARBA" id="ARBA00023136"/>
    </source>
</evidence>
<feature type="transmembrane region" description="Helical" evidence="6">
    <location>
        <begin position="24"/>
        <end position="45"/>
    </location>
</feature>
<dbReference type="Pfam" id="PF04039">
    <property type="entry name" value="MnhB"/>
    <property type="match status" value="1"/>
</dbReference>
<evidence type="ECO:0000256" key="6">
    <source>
        <dbReference type="SAM" id="Phobius"/>
    </source>
</evidence>
<keyword evidence="4 6" id="KW-1133">Transmembrane helix</keyword>
<dbReference type="NCBIfam" id="NF009160">
    <property type="entry name" value="PRK12505.1"/>
    <property type="match status" value="1"/>
</dbReference>
<feature type="transmembrane region" description="Helical" evidence="6">
    <location>
        <begin position="133"/>
        <end position="153"/>
    </location>
</feature>
<feature type="domain" description="Na+/H+ antiporter MnhB subunit-related protein" evidence="7">
    <location>
        <begin position="24"/>
        <end position="147"/>
    </location>
</feature>
<evidence type="ECO:0000256" key="3">
    <source>
        <dbReference type="ARBA" id="ARBA00022692"/>
    </source>
</evidence>
<comment type="subcellular location">
    <subcellularLocation>
        <location evidence="1">Cell membrane</location>
        <topology evidence="1">Multi-pass membrane protein</topology>
    </subcellularLocation>
</comment>
<evidence type="ECO:0000259" key="7">
    <source>
        <dbReference type="Pfam" id="PF04039"/>
    </source>
</evidence>
<protein>
    <submittedName>
        <fullName evidence="8">MnhB domain-containing protein</fullName>
    </submittedName>
</protein>
<feature type="transmembrane region" description="Helical" evidence="6">
    <location>
        <begin position="57"/>
        <end position="74"/>
    </location>
</feature>
<sequence length="163" mass="16893">MSETPPDETPDAAGDLRDYVESPIIMATVRVVSPFVFTFGLFVMFHGADSAGGGFQGGVIVATVMVMLGIAFGIDPLREWVGESKLVALVSLGVAAFLAVGVSTVALGGGFLEYRVIETELGIHHAVKYGIEAVELFIGVIVASTITGLLFAIDAGKNGGDSE</sequence>
<dbReference type="GO" id="GO:0005886">
    <property type="term" value="C:plasma membrane"/>
    <property type="evidence" value="ECO:0007669"/>
    <property type="project" value="UniProtKB-SubCell"/>
</dbReference>
<comment type="caution">
    <text evidence="8">The sequence shown here is derived from an EMBL/GenBank/DDBJ whole genome shotgun (WGS) entry which is preliminary data.</text>
</comment>
<dbReference type="GeneID" id="69118322"/>
<organism evidence="8 9">
    <name type="scientific">Halobacterium litoreum</name>
    <dbReference type="NCBI Taxonomy" id="2039234"/>
    <lineage>
        <taxon>Archaea</taxon>
        <taxon>Methanobacteriati</taxon>
        <taxon>Methanobacteriota</taxon>
        <taxon>Stenosarchaea group</taxon>
        <taxon>Halobacteria</taxon>
        <taxon>Halobacteriales</taxon>
        <taxon>Halobacteriaceae</taxon>
        <taxon>Halobacterium</taxon>
    </lineage>
</organism>
<dbReference type="EMBL" id="JBHRWN010000002">
    <property type="protein sequence ID" value="MFC3478666.1"/>
    <property type="molecule type" value="Genomic_DNA"/>
</dbReference>
<keyword evidence="9" id="KW-1185">Reference proteome</keyword>
<reference evidence="8 9" key="1">
    <citation type="journal article" date="2019" name="Int. J. Syst. Evol. Microbiol.">
        <title>The Global Catalogue of Microorganisms (GCM) 10K type strain sequencing project: providing services to taxonomists for standard genome sequencing and annotation.</title>
        <authorList>
            <consortium name="The Broad Institute Genomics Platform"/>
            <consortium name="The Broad Institute Genome Sequencing Center for Infectious Disease"/>
            <person name="Wu L."/>
            <person name="Ma J."/>
        </authorList>
    </citation>
    <scope>NUCLEOTIDE SEQUENCE [LARGE SCALE GENOMIC DNA]</scope>
    <source>
        <strain evidence="8 9">CGMCC 1.12562</strain>
    </source>
</reference>
<accession>A0ABD5NHE1</accession>
<evidence type="ECO:0000256" key="2">
    <source>
        <dbReference type="ARBA" id="ARBA00022475"/>
    </source>
</evidence>
<keyword evidence="3 6" id="KW-0812">Transmembrane</keyword>
<evidence type="ECO:0000256" key="1">
    <source>
        <dbReference type="ARBA" id="ARBA00004651"/>
    </source>
</evidence>
<keyword evidence="5 6" id="KW-0472">Membrane</keyword>
<proteinExistence type="predicted"/>
<dbReference type="PANTHER" id="PTHR33932:SF4">
    <property type="entry name" value="NA(+)_H(+) ANTIPORTER SUBUNIT B"/>
    <property type="match status" value="1"/>
</dbReference>
<dbReference type="InterPro" id="IPR050622">
    <property type="entry name" value="CPA3_antiporter_subunitB"/>
</dbReference>
<feature type="transmembrane region" description="Helical" evidence="6">
    <location>
        <begin position="86"/>
        <end position="112"/>
    </location>
</feature>
<dbReference type="AlphaFoldDB" id="A0ABD5NHE1"/>
<evidence type="ECO:0000256" key="4">
    <source>
        <dbReference type="ARBA" id="ARBA00022989"/>
    </source>
</evidence>
<gene>
    <name evidence="8" type="ORF">ACFOKC_13125</name>
</gene>
<evidence type="ECO:0000313" key="8">
    <source>
        <dbReference type="EMBL" id="MFC3478666.1"/>
    </source>
</evidence>
<dbReference type="Proteomes" id="UP001595660">
    <property type="component" value="Unassembled WGS sequence"/>
</dbReference>
<keyword evidence="2" id="KW-1003">Cell membrane</keyword>
<dbReference type="PANTHER" id="PTHR33932">
    <property type="entry name" value="NA(+)/H(+) ANTIPORTER SUBUNIT B"/>
    <property type="match status" value="1"/>
</dbReference>